<dbReference type="RefSeq" id="WP_197909460.1">
    <property type="nucleotide sequence ID" value="NZ_LR593886.1"/>
</dbReference>
<evidence type="ECO:0000256" key="1">
    <source>
        <dbReference type="SAM" id="MobiDB-lite"/>
    </source>
</evidence>
<dbReference type="KEGG" id="gms:SOIL9_60740"/>
<keyword evidence="3" id="KW-1185">Reference proteome</keyword>
<protein>
    <submittedName>
        <fullName evidence="2">Uncharacterized protein</fullName>
    </submittedName>
</protein>
<evidence type="ECO:0000313" key="3">
    <source>
        <dbReference type="Proteomes" id="UP000464178"/>
    </source>
</evidence>
<reference evidence="2 3" key="1">
    <citation type="submission" date="2019-05" db="EMBL/GenBank/DDBJ databases">
        <authorList>
            <consortium name="Science for Life Laboratories"/>
        </authorList>
    </citation>
    <scope>NUCLEOTIDE SEQUENCE [LARGE SCALE GENOMIC DNA]</scope>
    <source>
        <strain evidence="2">Soil9</strain>
    </source>
</reference>
<dbReference type="AlphaFoldDB" id="A0A6P2CWU8"/>
<evidence type="ECO:0000313" key="2">
    <source>
        <dbReference type="EMBL" id="VTR91640.1"/>
    </source>
</evidence>
<proteinExistence type="predicted"/>
<dbReference type="Proteomes" id="UP000464178">
    <property type="component" value="Chromosome"/>
</dbReference>
<feature type="region of interest" description="Disordered" evidence="1">
    <location>
        <begin position="66"/>
        <end position="102"/>
    </location>
</feature>
<accession>A0A6P2CWU8</accession>
<name>A0A6P2CWU8_9BACT</name>
<sequence>MNERIDPVDEALLESFPASDPPAWTVVTGVGGPRVPGEVVSEGRKHVVYVEGGRGEALRQHLASNGVDATVGPAPEGPYERLESTGAEAPQKLQSVVDRWEQ</sequence>
<dbReference type="EMBL" id="LR593886">
    <property type="protein sequence ID" value="VTR91640.1"/>
    <property type="molecule type" value="Genomic_DNA"/>
</dbReference>
<gene>
    <name evidence="2" type="ORF">SOIL9_60740</name>
</gene>
<organism evidence="2 3">
    <name type="scientific">Gemmata massiliana</name>
    <dbReference type="NCBI Taxonomy" id="1210884"/>
    <lineage>
        <taxon>Bacteria</taxon>
        <taxon>Pseudomonadati</taxon>
        <taxon>Planctomycetota</taxon>
        <taxon>Planctomycetia</taxon>
        <taxon>Gemmatales</taxon>
        <taxon>Gemmataceae</taxon>
        <taxon>Gemmata</taxon>
    </lineage>
</organism>